<reference evidence="2 3" key="1">
    <citation type="submission" date="2018-06" db="EMBL/GenBank/DDBJ databases">
        <title>Complete Genomes of Monosporascus.</title>
        <authorList>
            <person name="Robinson A.J."/>
            <person name="Natvig D.O."/>
        </authorList>
    </citation>
    <scope>NUCLEOTIDE SEQUENCE [LARGE SCALE GENOMIC DNA]</scope>
    <source>
        <strain evidence="2 3">CBS 609.92</strain>
    </source>
</reference>
<accession>A0ABY0GSE3</accession>
<evidence type="ECO:0000313" key="2">
    <source>
        <dbReference type="EMBL" id="RYO75656.1"/>
    </source>
</evidence>
<comment type="caution">
    <text evidence="2">The sequence shown here is derived from an EMBL/GenBank/DDBJ whole genome shotgun (WGS) entry which is preliminary data.</text>
</comment>
<protein>
    <recommendedName>
        <fullName evidence="4">Ricin B lectin domain-containing protein</fullName>
    </recommendedName>
</protein>
<dbReference type="InterPro" id="IPR035992">
    <property type="entry name" value="Ricin_B-like_lectins"/>
</dbReference>
<feature type="region of interest" description="Disordered" evidence="1">
    <location>
        <begin position="1"/>
        <end position="26"/>
    </location>
</feature>
<dbReference type="PANTHER" id="PTHR39697">
    <property type="entry name" value="RICIN B LECTIN DOMAIN-CONTAINING PROTEIN-RELATED"/>
    <property type="match status" value="1"/>
</dbReference>
<dbReference type="Proteomes" id="UP000294003">
    <property type="component" value="Unassembled WGS sequence"/>
</dbReference>
<sequence>MTIRDDASDTAPTAASTGWGPLTPSHTVVSDDADDLEQEKKTDYGMSTCAETVPLPGNTYVIRARDSGRAITIFNRELQLMEWDCAGDKSSHWECEERGGWLAFKNPVGGKYIGHNGNGVFHAQAEWHLLWESVCARKHPEGGFLLLNRGWWWWNPLQKMDVDESGRRLVHNSDRGTVWEFLRV</sequence>
<keyword evidence="3" id="KW-1185">Reference proteome</keyword>
<dbReference type="Gene3D" id="2.80.10.50">
    <property type="match status" value="1"/>
</dbReference>
<organism evidence="2 3">
    <name type="scientific">Monosporascus cannonballus</name>
    <dbReference type="NCBI Taxonomy" id="155416"/>
    <lineage>
        <taxon>Eukaryota</taxon>
        <taxon>Fungi</taxon>
        <taxon>Dikarya</taxon>
        <taxon>Ascomycota</taxon>
        <taxon>Pezizomycotina</taxon>
        <taxon>Sordariomycetes</taxon>
        <taxon>Xylariomycetidae</taxon>
        <taxon>Xylariales</taxon>
        <taxon>Xylariales incertae sedis</taxon>
        <taxon>Monosporascus</taxon>
    </lineage>
</organism>
<dbReference type="SUPFAM" id="SSF50370">
    <property type="entry name" value="Ricin B-like lectins"/>
    <property type="match status" value="1"/>
</dbReference>
<proteinExistence type="predicted"/>
<name>A0ABY0GSE3_9PEZI</name>
<dbReference type="CDD" id="cd00161">
    <property type="entry name" value="beta-trefoil_Ricin-like"/>
    <property type="match status" value="1"/>
</dbReference>
<dbReference type="EMBL" id="QJNS01000699">
    <property type="protein sequence ID" value="RYO75656.1"/>
    <property type="molecule type" value="Genomic_DNA"/>
</dbReference>
<gene>
    <name evidence="2" type="ORF">DL762_009907</name>
</gene>
<dbReference type="PANTHER" id="PTHR39697:SF2">
    <property type="entry name" value="CYANOVIRIN-N DOMAIN-CONTAINING PROTEIN"/>
    <property type="match status" value="1"/>
</dbReference>
<evidence type="ECO:0000256" key="1">
    <source>
        <dbReference type="SAM" id="MobiDB-lite"/>
    </source>
</evidence>
<evidence type="ECO:0008006" key="4">
    <source>
        <dbReference type="Google" id="ProtNLM"/>
    </source>
</evidence>
<evidence type="ECO:0000313" key="3">
    <source>
        <dbReference type="Proteomes" id="UP000294003"/>
    </source>
</evidence>